<dbReference type="EMBL" id="FZQP02002315">
    <property type="protein sequence ID" value="VVC95434.1"/>
    <property type="molecule type" value="Genomic_DNA"/>
</dbReference>
<feature type="transmembrane region" description="Helical" evidence="1">
    <location>
        <begin position="159"/>
        <end position="182"/>
    </location>
</feature>
<feature type="transmembrane region" description="Helical" evidence="1">
    <location>
        <begin position="57"/>
        <end position="81"/>
    </location>
</feature>
<keyword evidence="1" id="KW-0472">Membrane</keyword>
<organism evidence="2 3">
    <name type="scientific">Leptidea sinapis</name>
    <dbReference type="NCBI Taxonomy" id="189913"/>
    <lineage>
        <taxon>Eukaryota</taxon>
        <taxon>Metazoa</taxon>
        <taxon>Ecdysozoa</taxon>
        <taxon>Arthropoda</taxon>
        <taxon>Hexapoda</taxon>
        <taxon>Insecta</taxon>
        <taxon>Pterygota</taxon>
        <taxon>Neoptera</taxon>
        <taxon>Endopterygota</taxon>
        <taxon>Lepidoptera</taxon>
        <taxon>Glossata</taxon>
        <taxon>Ditrysia</taxon>
        <taxon>Papilionoidea</taxon>
        <taxon>Pieridae</taxon>
        <taxon>Dismorphiinae</taxon>
        <taxon>Leptidea</taxon>
    </lineage>
</organism>
<accession>A0A5E4QB07</accession>
<name>A0A5E4QB07_9NEOP</name>
<dbReference type="Proteomes" id="UP000324832">
    <property type="component" value="Unassembled WGS sequence"/>
</dbReference>
<protein>
    <submittedName>
        <fullName evidence="2">Uncharacterized protein</fullName>
    </submittedName>
</protein>
<dbReference type="AlphaFoldDB" id="A0A5E4QB07"/>
<keyword evidence="3" id="KW-1185">Reference proteome</keyword>
<reference evidence="2 3" key="1">
    <citation type="submission" date="2017-07" db="EMBL/GenBank/DDBJ databases">
        <authorList>
            <person name="Talla V."/>
            <person name="Backstrom N."/>
        </authorList>
    </citation>
    <scope>NUCLEOTIDE SEQUENCE [LARGE SCALE GENOMIC DNA]</scope>
</reference>
<gene>
    <name evidence="2" type="ORF">LSINAPIS_LOCUS7149</name>
</gene>
<evidence type="ECO:0000313" key="3">
    <source>
        <dbReference type="Proteomes" id="UP000324832"/>
    </source>
</evidence>
<keyword evidence="1" id="KW-1133">Transmembrane helix</keyword>
<proteinExistence type="predicted"/>
<feature type="transmembrane region" description="Helical" evidence="1">
    <location>
        <begin position="20"/>
        <end position="45"/>
    </location>
</feature>
<feature type="transmembrane region" description="Helical" evidence="1">
    <location>
        <begin position="101"/>
        <end position="128"/>
    </location>
</feature>
<evidence type="ECO:0000313" key="2">
    <source>
        <dbReference type="EMBL" id="VVC95434.1"/>
    </source>
</evidence>
<evidence type="ECO:0000256" key="1">
    <source>
        <dbReference type="SAM" id="Phobius"/>
    </source>
</evidence>
<keyword evidence="1" id="KW-0812">Transmembrane</keyword>
<sequence>MDDCSFPSGHIDPALNGENVWHSGLLVVLTGLHSSGAAVCTLWMIPMYSKCMLVGNYSHFLSALIFGGLSMSYMIVAYTCLKTALHTIFEYNVKLVFAEQIVVAGTVLSCFGLSLVYTTTLVAILYLYRSPDFISDMNIATEENACSTRLQTQWQIMPIITCMPQVFVVAALVPLVAVLLSVPLKAAHNAYKCYKRAQRNRT</sequence>